<accession>A0ABR2G1U7</accession>
<organism evidence="1 2">
    <name type="scientific">Hibiscus sabdariffa</name>
    <name type="common">roselle</name>
    <dbReference type="NCBI Taxonomy" id="183260"/>
    <lineage>
        <taxon>Eukaryota</taxon>
        <taxon>Viridiplantae</taxon>
        <taxon>Streptophyta</taxon>
        <taxon>Embryophyta</taxon>
        <taxon>Tracheophyta</taxon>
        <taxon>Spermatophyta</taxon>
        <taxon>Magnoliopsida</taxon>
        <taxon>eudicotyledons</taxon>
        <taxon>Gunneridae</taxon>
        <taxon>Pentapetalae</taxon>
        <taxon>rosids</taxon>
        <taxon>malvids</taxon>
        <taxon>Malvales</taxon>
        <taxon>Malvaceae</taxon>
        <taxon>Malvoideae</taxon>
        <taxon>Hibiscus</taxon>
    </lineage>
</organism>
<sequence>MKHGSLRVLDASSRITSLLLLFRCNGIGTSHNPSNQNEVFARATPYHCIFFLCGAFGTLDITIGCKKYLTAILLRALHDHLLLGANDCSFSNLLAANGGWDIDKLSNTFMAEAINHIISIKGPDPSNADDMIFGQRLMTNSERCQRGVGYSIACPGCPITEEIVLLILRDCKYSKDAWLHLMRWELIVDFFQYELHYLAPVQSLFLCSYHKG</sequence>
<proteinExistence type="predicted"/>
<keyword evidence="2" id="KW-1185">Reference proteome</keyword>
<protein>
    <submittedName>
        <fullName evidence="1">Uncharacterized protein</fullName>
    </submittedName>
</protein>
<evidence type="ECO:0000313" key="2">
    <source>
        <dbReference type="Proteomes" id="UP001472677"/>
    </source>
</evidence>
<dbReference type="Proteomes" id="UP001472677">
    <property type="component" value="Unassembled WGS sequence"/>
</dbReference>
<comment type="caution">
    <text evidence="1">The sequence shown here is derived from an EMBL/GenBank/DDBJ whole genome shotgun (WGS) entry which is preliminary data.</text>
</comment>
<name>A0ABR2G1U7_9ROSI</name>
<gene>
    <name evidence="1" type="ORF">V6N12_045105</name>
</gene>
<dbReference type="EMBL" id="JBBPBM010000003">
    <property type="protein sequence ID" value="KAK8593016.1"/>
    <property type="molecule type" value="Genomic_DNA"/>
</dbReference>
<evidence type="ECO:0000313" key="1">
    <source>
        <dbReference type="EMBL" id="KAK8593016.1"/>
    </source>
</evidence>
<reference evidence="1 2" key="1">
    <citation type="journal article" date="2024" name="G3 (Bethesda)">
        <title>Genome assembly of Hibiscus sabdariffa L. provides insights into metabolisms of medicinal natural products.</title>
        <authorList>
            <person name="Kim T."/>
        </authorList>
    </citation>
    <scope>NUCLEOTIDE SEQUENCE [LARGE SCALE GENOMIC DNA]</scope>
    <source>
        <strain evidence="1">TK-2024</strain>
        <tissue evidence="1">Old leaves</tissue>
    </source>
</reference>